<gene>
    <name evidence="3" type="ORF">KCG45_05960</name>
</gene>
<dbReference type="InterPro" id="IPR045010">
    <property type="entry name" value="MDR_fam"/>
</dbReference>
<keyword evidence="1" id="KW-0560">Oxidoreductase</keyword>
<accession>A0ABS6SMK0</accession>
<dbReference type="SMART" id="SM00829">
    <property type="entry name" value="PKS_ER"/>
    <property type="match status" value="1"/>
</dbReference>
<organism evidence="3 4">
    <name type="scientific">Erythrobacter ani</name>
    <dbReference type="NCBI Taxonomy" id="2827235"/>
    <lineage>
        <taxon>Bacteria</taxon>
        <taxon>Pseudomonadati</taxon>
        <taxon>Pseudomonadota</taxon>
        <taxon>Alphaproteobacteria</taxon>
        <taxon>Sphingomonadales</taxon>
        <taxon>Erythrobacteraceae</taxon>
        <taxon>Erythrobacter/Porphyrobacter group</taxon>
        <taxon>Erythrobacter</taxon>
    </lineage>
</organism>
<evidence type="ECO:0000313" key="3">
    <source>
        <dbReference type="EMBL" id="MBV7265717.1"/>
    </source>
</evidence>
<feature type="domain" description="Enoyl reductase (ER)" evidence="2">
    <location>
        <begin position="18"/>
        <end position="329"/>
    </location>
</feature>
<dbReference type="RefSeq" id="WP_218316142.1">
    <property type="nucleotide sequence ID" value="NZ_JAGSPB010000001.1"/>
</dbReference>
<dbReference type="InterPro" id="IPR041694">
    <property type="entry name" value="ADH_N_2"/>
</dbReference>
<sequence length="333" mass="36211">MENLFWRIERRPEGTDFASALALVDAPLSDLADGEIRIRNAMLSMDAGTRLWLTDREDGYQPPLPVGAPMTGLVVGEVVASRADEFVEGDLVRAFGVWGAMSQIDAVMSGAIVLDPSVEDRRAWFGPLGMNGWTALWGIEETGAAREGERVLVSAAAGSTGILAVQIAKLLGCEAWGIAGGAEKCRYLTQEMGIAGAVDYKADDVGAQLDAVGGFDVYFDNVGGPLLDEVLTRMNHYGRVAVCGLLSDYGSGRRTAPREFDQILMRRLRIEGFFSPDFMDQGERLTARLRSWMDEGKLRMPYDVTRGLENTLSAYEKLFTGGNIGKVIVELEG</sequence>
<protein>
    <submittedName>
        <fullName evidence="3">NADP-dependent oxidoreductase</fullName>
    </submittedName>
</protein>
<dbReference type="PANTHER" id="PTHR43205:SF7">
    <property type="entry name" value="PROSTAGLANDIN REDUCTASE 1"/>
    <property type="match status" value="1"/>
</dbReference>
<name>A0ABS6SMK0_9SPHN</name>
<dbReference type="Pfam" id="PF16884">
    <property type="entry name" value="ADH_N_2"/>
    <property type="match status" value="1"/>
</dbReference>
<dbReference type="PANTHER" id="PTHR43205">
    <property type="entry name" value="PROSTAGLANDIN REDUCTASE"/>
    <property type="match status" value="1"/>
</dbReference>
<keyword evidence="4" id="KW-1185">Reference proteome</keyword>
<dbReference type="InterPro" id="IPR013149">
    <property type="entry name" value="ADH-like_C"/>
</dbReference>
<evidence type="ECO:0000259" key="2">
    <source>
        <dbReference type="SMART" id="SM00829"/>
    </source>
</evidence>
<evidence type="ECO:0000313" key="4">
    <source>
        <dbReference type="Proteomes" id="UP000699975"/>
    </source>
</evidence>
<dbReference type="Proteomes" id="UP000699975">
    <property type="component" value="Unassembled WGS sequence"/>
</dbReference>
<dbReference type="Pfam" id="PF00107">
    <property type="entry name" value="ADH_zinc_N"/>
    <property type="match status" value="1"/>
</dbReference>
<proteinExistence type="predicted"/>
<dbReference type="CDD" id="cd05288">
    <property type="entry name" value="PGDH"/>
    <property type="match status" value="1"/>
</dbReference>
<comment type="caution">
    <text evidence="3">The sequence shown here is derived from an EMBL/GenBank/DDBJ whole genome shotgun (WGS) entry which is preliminary data.</text>
</comment>
<dbReference type="InterPro" id="IPR020843">
    <property type="entry name" value="ER"/>
</dbReference>
<evidence type="ECO:0000256" key="1">
    <source>
        <dbReference type="ARBA" id="ARBA00023002"/>
    </source>
</evidence>
<reference evidence="3 4" key="1">
    <citation type="submission" date="2021-04" db="EMBL/GenBank/DDBJ databases">
        <authorList>
            <person name="Pira H."/>
            <person name="Risdian C."/>
            <person name="Wink J."/>
        </authorList>
    </citation>
    <scope>NUCLEOTIDE SEQUENCE [LARGE SCALE GENOMIC DNA]</scope>
    <source>
        <strain evidence="3 4">WH131</strain>
    </source>
</reference>
<dbReference type="EMBL" id="JAGSPB010000001">
    <property type="protein sequence ID" value="MBV7265717.1"/>
    <property type="molecule type" value="Genomic_DNA"/>
</dbReference>